<evidence type="ECO:0000313" key="2">
    <source>
        <dbReference type="Proteomes" id="UP000799755"/>
    </source>
</evidence>
<proteinExistence type="predicted"/>
<gene>
    <name evidence="1" type="ORF">BDR25DRAFT_356309</name>
</gene>
<organism evidence="1 2">
    <name type="scientific">Lindgomyces ingoldianus</name>
    <dbReference type="NCBI Taxonomy" id="673940"/>
    <lineage>
        <taxon>Eukaryota</taxon>
        <taxon>Fungi</taxon>
        <taxon>Dikarya</taxon>
        <taxon>Ascomycota</taxon>
        <taxon>Pezizomycotina</taxon>
        <taxon>Dothideomycetes</taxon>
        <taxon>Pleosporomycetidae</taxon>
        <taxon>Pleosporales</taxon>
        <taxon>Lindgomycetaceae</taxon>
        <taxon>Lindgomyces</taxon>
    </lineage>
</organism>
<protein>
    <submittedName>
        <fullName evidence="1">Uncharacterized protein</fullName>
    </submittedName>
</protein>
<name>A0ACB6QRV6_9PLEO</name>
<accession>A0ACB6QRV6</accession>
<comment type="caution">
    <text evidence="1">The sequence shown here is derived from an EMBL/GenBank/DDBJ whole genome shotgun (WGS) entry which is preliminary data.</text>
</comment>
<evidence type="ECO:0000313" key="1">
    <source>
        <dbReference type="EMBL" id="KAF2469577.1"/>
    </source>
</evidence>
<keyword evidence="2" id="KW-1185">Reference proteome</keyword>
<sequence length="707" mass="78843">MEFRAQILSDFAVGEIQFFLPVLLLASTGSALLKDRFPDISGTKSFNTSKFWDVVANHCPNEITALSACPPANESPKLRTPFATSYSQFLISFRFDAYFSCSGLGDYEKQVPIPTGFIPVANFSSQSGCNYPAPLPVLRDACTFDAEEIPRSGCCSQSSSSCGQQNTNLLICQMQARQLTSSSAEQYVRCTNAQSSTPGSNSTLCVIENAEKATWLPKQFLVFSGSSTCPTAHKVLTYLAISNLIAFVSALLSNTQVWKTLFRRSKAYEYTDIKLNFLSMFISIGTHIAIPFIMGVILEKQGYTVNWIQQVLLWTVRPRIAPIIAILGFINASWMEIAINEMVADLLFCIPATNFAVFAAFFPNKTKNPAKPDLYKIYHAGGIIMLIPGVILTFTLLVSFCLKCAPIRAFKYPFQDLWRLVSNPFRKLMKKEQLEKRTVHISVFKGWFIIFFFLGIILYVGSWMVWASFLKMAGELYCPAKLNKIGAVLFAYPVVLNALRVGNLDLGRAESCMYILTSAIDIYHLHTDSVRFFNFNILSIYTGLNLSQILNPELQALGAEYTPTKYHLRLQPGWNCNPLACIWSRLYPKFREKIKPRDGGHKVVTTNCCVCQKLYATPTYPPSSLVPLSEVVVIIFDLRAASHPQLALDARRIGAGCQNLAWTFGPHPVSKWLLGHRLSHRLAATAIDIPTVILSSIKIVPDPIETS</sequence>
<reference evidence="1" key="1">
    <citation type="journal article" date="2020" name="Stud. Mycol.">
        <title>101 Dothideomycetes genomes: a test case for predicting lifestyles and emergence of pathogens.</title>
        <authorList>
            <person name="Haridas S."/>
            <person name="Albert R."/>
            <person name="Binder M."/>
            <person name="Bloem J."/>
            <person name="Labutti K."/>
            <person name="Salamov A."/>
            <person name="Andreopoulos B."/>
            <person name="Baker S."/>
            <person name="Barry K."/>
            <person name="Bills G."/>
            <person name="Bluhm B."/>
            <person name="Cannon C."/>
            <person name="Castanera R."/>
            <person name="Culley D."/>
            <person name="Daum C."/>
            <person name="Ezra D."/>
            <person name="Gonzalez J."/>
            <person name="Henrissat B."/>
            <person name="Kuo A."/>
            <person name="Liang C."/>
            <person name="Lipzen A."/>
            <person name="Lutzoni F."/>
            <person name="Magnuson J."/>
            <person name="Mondo S."/>
            <person name="Nolan M."/>
            <person name="Ohm R."/>
            <person name="Pangilinan J."/>
            <person name="Park H.-J."/>
            <person name="Ramirez L."/>
            <person name="Alfaro M."/>
            <person name="Sun H."/>
            <person name="Tritt A."/>
            <person name="Yoshinaga Y."/>
            <person name="Zwiers L.-H."/>
            <person name="Turgeon B."/>
            <person name="Goodwin S."/>
            <person name="Spatafora J."/>
            <person name="Crous P."/>
            <person name="Grigoriev I."/>
        </authorList>
    </citation>
    <scope>NUCLEOTIDE SEQUENCE</scope>
    <source>
        <strain evidence="1">ATCC 200398</strain>
    </source>
</reference>
<dbReference type="EMBL" id="MU003511">
    <property type="protein sequence ID" value="KAF2469577.1"/>
    <property type="molecule type" value="Genomic_DNA"/>
</dbReference>
<dbReference type="Proteomes" id="UP000799755">
    <property type="component" value="Unassembled WGS sequence"/>
</dbReference>